<name>A0A1D1Z1F4_9ARAE</name>
<feature type="compositionally biased region" description="Pro residues" evidence="1">
    <location>
        <begin position="51"/>
        <end position="67"/>
    </location>
</feature>
<dbReference type="EMBL" id="GDJX01007254">
    <property type="protein sequence ID" value="JAT60682.1"/>
    <property type="molecule type" value="Transcribed_RNA"/>
</dbReference>
<evidence type="ECO:0000313" key="2">
    <source>
        <dbReference type="EMBL" id="JAT60682.1"/>
    </source>
</evidence>
<accession>A0A1D1Z1F4</accession>
<reference evidence="2" key="1">
    <citation type="submission" date="2015-07" db="EMBL/GenBank/DDBJ databases">
        <title>Transcriptome Assembly of Anthurium amnicola.</title>
        <authorList>
            <person name="Suzuki J."/>
        </authorList>
    </citation>
    <scope>NUCLEOTIDE SEQUENCE</scope>
</reference>
<evidence type="ECO:0000256" key="1">
    <source>
        <dbReference type="SAM" id="MobiDB-lite"/>
    </source>
</evidence>
<dbReference type="AlphaFoldDB" id="A0A1D1Z1F4"/>
<dbReference type="PANTHER" id="PTHR37614">
    <property type="entry name" value="OS02G0121400 PROTEIN"/>
    <property type="match status" value="1"/>
</dbReference>
<proteinExistence type="predicted"/>
<feature type="compositionally biased region" description="Basic and acidic residues" evidence="1">
    <location>
        <begin position="135"/>
        <end position="147"/>
    </location>
</feature>
<sequence length="359" mass="39128">MEQQYSAEDLEVALILRMLPQLMWEAESVLPCSHNFRWGARKRRSAGDGEAPPPPATSPAMPPPSARPPALRRPAAPPPTVEINLINKKPCLVADTVKERAATPVAAVSTGRGSVALAKSSSSLPRRQATLCKVSKPETDGGDDGRESPMAAAEQPGEAVVAPETSTPEAPLDSSGEKLHAKANICPPCAGRPPVKKPKLNRTELAEQIDLLIQTRTELQTWEKGTRQRQQRGRLYVGSRLDLLPTCAVESIPDAQPPHHVLPGSHGFPRQLPYQHPPWPQHWLHTYPVVHLLSTHPSPPTDHHTAPPEVSRHCNWVARQPLLLAGDDGAGCRGCKIPDLNTRPEEEFGGVELEQQLRI</sequence>
<gene>
    <name evidence="2" type="ORF">g.45990</name>
</gene>
<protein>
    <submittedName>
        <fullName evidence="2">Uncharacterized protein</fullName>
    </submittedName>
</protein>
<dbReference type="PANTHER" id="PTHR37614:SF2">
    <property type="entry name" value="OS02G0121400 PROTEIN"/>
    <property type="match status" value="1"/>
</dbReference>
<organism evidence="2">
    <name type="scientific">Anthurium amnicola</name>
    <dbReference type="NCBI Taxonomy" id="1678845"/>
    <lineage>
        <taxon>Eukaryota</taxon>
        <taxon>Viridiplantae</taxon>
        <taxon>Streptophyta</taxon>
        <taxon>Embryophyta</taxon>
        <taxon>Tracheophyta</taxon>
        <taxon>Spermatophyta</taxon>
        <taxon>Magnoliopsida</taxon>
        <taxon>Liliopsida</taxon>
        <taxon>Araceae</taxon>
        <taxon>Pothoideae</taxon>
        <taxon>Potheae</taxon>
        <taxon>Anthurium</taxon>
    </lineage>
</organism>
<feature type="region of interest" description="Disordered" evidence="1">
    <location>
        <begin position="41"/>
        <end position="82"/>
    </location>
</feature>
<feature type="region of interest" description="Disordered" evidence="1">
    <location>
        <begin position="114"/>
        <end position="178"/>
    </location>
</feature>